<feature type="domain" description="Serine aminopeptidase S33" evidence="3">
    <location>
        <begin position="119"/>
        <end position="223"/>
    </location>
</feature>
<feature type="chain" id="PRO_5039361827" evidence="2">
    <location>
        <begin position="26"/>
        <end position="311"/>
    </location>
</feature>
<dbReference type="OrthoDB" id="9804723at2"/>
<comment type="caution">
    <text evidence="4">The sequence shown here is derived from an EMBL/GenBank/DDBJ whole genome shotgun (WGS) entry which is preliminary data.</text>
</comment>
<name>A0A2P8E9P5_9ACTN</name>
<dbReference type="InterPro" id="IPR022742">
    <property type="entry name" value="Hydrolase_4"/>
</dbReference>
<feature type="signal peptide" evidence="2">
    <location>
        <begin position="1"/>
        <end position="25"/>
    </location>
</feature>
<accession>A0A2P8E9P5</accession>
<dbReference type="AlphaFoldDB" id="A0A2P8E9P5"/>
<sequence>MTRSSTAALALALVTLVGCSTAESAGSDPAAGSSTPPSETSTRPATPTNEHTTPQEPRPSLTPPVSYEPGWPDWTVETGAGYMVNKCVPESLHDRVRTLTASDGTHLSALELGDGPDGVVLAHETGYNICSFIPMGIELASLGFHVMIPEFRSHGASELVEVPENEPVSRGMDRDMAAAVAELRRLGAERMFMAGASCGGTVAAGAGADAQQLVGLMILSSPVECDSVDAASAVERIRAPSLFVASTGDMQGAVEAEVRELYSASASPDKELVIRDGENHGTDMMRESSDGADLESSLVQFIEDAYSAADG</sequence>
<organism evidence="4 5">
    <name type="scientific">Haloactinopolyspora alba</name>
    <dbReference type="NCBI Taxonomy" id="648780"/>
    <lineage>
        <taxon>Bacteria</taxon>
        <taxon>Bacillati</taxon>
        <taxon>Actinomycetota</taxon>
        <taxon>Actinomycetes</taxon>
        <taxon>Jiangellales</taxon>
        <taxon>Jiangellaceae</taxon>
        <taxon>Haloactinopolyspora</taxon>
    </lineage>
</organism>
<dbReference type="InterPro" id="IPR029058">
    <property type="entry name" value="AB_hydrolase_fold"/>
</dbReference>
<evidence type="ECO:0000313" key="4">
    <source>
        <dbReference type="EMBL" id="PSL06174.1"/>
    </source>
</evidence>
<dbReference type="Pfam" id="PF12146">
    <property type="entry name" value="Hydrolase_4"/>
    <property type="match status" value="1"/>
</dbReference>
<gene>
    <name evidence="4" type="ORF">CLV30_103329</name>
</gene>
<evidence type="ECO:0000313" key="5">
    <source>
        <dbReference type="Proteomes" id="UP000243528"/>
    </source>
</evidence>
<proteinExistence type="predicted"/>
<evidence type="ECO:0000256" key="1">
    <source>
        <dbReference type="SAM" id="MobiDB-lite"/>
    </source>
</evidence>
<reference evidence="4 5" key="1">
    <citation type="submission" date="2018-03" db="EMBL/GenBank/DDBJ databases">
        <title>Genomic Encyclopedia of Archaeal and Bacterial Type Strains, Phase II (KMG-II): from individual species to whole genera.</title>
        <authorList>
            <person name="Goeker M."/>
        </authorList>
    </citation>
    <scope>NUCLEOTIDE SEQUENCE [LARGE SCALE GENOMIC DNA]</scope>
    <source>
        <strain evidence="4 5">DSM 45211</strain>
    </source>
</reference>
<feature type="region of interest" description="Disordered" evidence="1">
    <location>
        <begin position="22"/>
        <end position="72"/>
    </location>
</feature>
<dbReference type="EMBL" id="PYGE01000003">
    <property type="protein sequence ID" value="PSL06174.1"/>
    <property type="molecule type" value="Genomic_DNA"/>
</dbReference>
<dbReference type="PROSITE" id="PS51257">
    <property type="entry name" value="PROKAR_LIPOPROTEIN"/>
    <property type="match status" value="1"/>
</dbReference>
<dbReference type="Gene3D" id="3.40.50.1820">
    <property type="entry name" value="alpha/beta hydrolase"/>
    <property type="match status" value="1"/>
</dbReference>
<evidence type="ECO:0000259" key="3">
    <source>
        <dbReference type="Pfam" id="PF12146"/>
    </source>
</evidence>
<keyword evidence="2" id="KW-0732">Signal</keyword>
<dbReference type="SUPFAM" id="SSF53474">
    <property type="entry name" value="alpha/beta-Hydrolases"/>
    <property type="match status" value="1"/>
</dbReference>
<keyword evidence="5" id="KW-1185">Reference proteome</keyword>
<protein>
    <submittedName>
        <fullName evidence="4">Pimeloyl-ACP methyl ester carboxylesterase</fullName>
    </submittedName>
</protein>
<dbReference type="Proteomes" id="UP000243528">
    <property type="component" value="Unassembled WGS sequence"/>
</dbReference>
<evidence type="ECO:0000256" key="2">
    <source>
        <dbReference type="SAM" id="SignalP"/>
    </source>
</evidence>
<feature type="compositionally biased region" description="Low complexity" evidence="1">
    <location>
        <begin position="29"/>
        <end position="48"/>
    </location>
</feature>
<dbReference type="RefSeq" id="WP_106536365.1">
    <property type="nucleotide sequence ID" value="NZ_ML142903.1"/>
</dbReference>